<sequence>MGIFANSRQANPSRWRVITAVAAFALLCGCAERAYLADDGWRGTVSGLSSDQTPVQAYVPNGTGTDTANEDPGAGASISASDYDACVIQRLSGGDEPTASELRDAFTCIGASLNLSFSKSGHILARSYSNWTRVTSTPFFSEAIGDRYGVVYANARALGLDGPINHFDRGFPVGSTLAIPTFTLSEEGKVAGGPLILVEKMEPGFFALQGNWRYTIVAADGHIVAATRGGNEEDVSICADCTHSQTDLLYATLLNDGIEPYAEGAGPVFPSQDTYGSSGGLVAPSPNDAQVDSEIGAPGIGTVLDPNASVFDPNAPLDPDAPIFDPNAPTTDG</sequence>
<evidence type="ECO:0000313" key="2">
    <source>
        <dbReference type="EMBL" id="RVU37844.1"/>
    </source>
</evidence>
<evidence type="ECO:0000313" key="3">
    <source>
        <dbReference type="Proteomes" id="UP000287447"/>
    </source>
</evidence>
<feature type="region of interest" description="Disordered" evidence="1">
    <location>
        <begin position="306"/>
        <end position="333"/>
    </location>
</feature>
<organism evidence="2 3">
    <name type="scientific">Hwanghaeella grinnelliae</name>
    <dbReference type="NCBI Taxonomy" id="2500179"/>
    <lineage>
        <taxon>Bacteria</taxon>
        <taxon>Pseudomonadati</taxon>
        <taxon>Pseudomonadota</taxon>
        <taxon>Alphaproteobacteria</taxon>
        <taxon>Rhodospirillales</taxon>
        <taxon>Rhodospirillaceae</taxon>
        <taxon>Hwanghaeella</taxon>
    </lineage>
</organism>
<dbReference type="AlphaFoldDB" id="A0A3S2VQF3"/>
<keyword evidence="3" id="KW-1185">Reference proteome</keyword>
<accession>A0A3S2VQF3</accession>
<protein>
    <submittedName>
        <fullName evidence="2">Uncharacterized protein</fullName>
    </submittedName>
</protein>
<comment type="caution">
    <text evidence="2">The sequence shown here is derived from an EMBL/GenBank/DDBJ whole genome shotgun (WGS) entry which is preliminary data.</text>
</comment>
<dbReference type="EMBL" id="SADE01000001">
    <property type="protein sequence ID" value="RVU37844.1"/>
    <property type="molecule type" value="Genomic_DNA"/>
</dbReference>
<dbReference type="OrthoDB" id="34396at2"/>
<dbReference type="Proteomes" id="UP000287447">
    <property type="component" value="Unassembled WGS sequence"/>
</dbReference>
<name>A0A3S2VQF3_9PROT</name>
<reference evidence="3" key="1">
    <citation type="submission" date="2019-01" db="EMBL/GenBank/DDBJ databases">
        <title>Gri0909 isolated from a small marine red alga.</title>
        <authorList>
            <person name="Kim J."/>
            <person name="Jeong S.E."/>
            <person name="Jeon C.O."/>
        </authorList>
    </citation>
    <scope>NUCLEOTIDE SEQUENCE [LARGE SCALE GENOMIC DNA]</scope>
    <source>
        <strain evidence="3">Gri0909</strain>
    </source>
</reference>
<gene>
    <name evidence="2" type="ORF">EOI86_00640</name>
</gene>
<evidence type="ECO:0000256" key="1">
    <source>
        <dbReference type="SAM" id="MobiDB-lite"/>
    </source>
</evidence>
<dbReference type="RefSeq" id="WP_127763217.1">
    <property type="nucleotide sequence ID" value="NZ_SADE01000001.1"/>
</dbReference>
<feature type="region of interest" description="Disordered" evidence="1">
    <location>
        <begin position="52"/>
        <end position="74"/>
    </location>
</feature>
<proteinExistence type="predicted"/>